<feature type="domain" description="Hemerythrin-like" evidence="1">
    <location>
        <begin position="8"/>
        <end position="143"/>
    </location>
</feature>
<gene>
    <name evidence="2" type="ORF">HNV28_19720</name>
</gene>
<accession>A0A7Y4IJX3</accession>
<sequence>MKGSVMDALDVLNQEHRHIQRVLVVLDRAVAKGRDGEFVSASLFLRAANFFLTFVDGSHHAKEMVLFQTMVAHRLPLAPGLLAQVSGEHGTGSEHAVAMLCAAEAMLRGGETDPARMLDAADDWLRLYRGHTAVEEAQVFPMARRLLPTGILDRMRTRFARIEASHGSLAEAADAMERAFTPPPAGRLFPRGPVCSF</sequence>
<evidence type="ECO:0000313" key="2">
    <source>
        <dbReference type="EMBL" id="NOJ80529.1"/>
    </source>
</evidence>
<dbReference type="CDD" id="cd12108">
    <property type="entry name" value="Hr-like"/>
    <property type="match status" value="1"/>
</dbReference>
<protein>
    <recommendedName>
        <fullName evidence="1">Hemerythrin-like domain-containing protein</fullName>
    </recommendedName>
</protein>
<evidence type="ECO:0000259" key="1">
    <source>
        <dbReference type="Pfam" id="PF01814"/>
    </source>
</evidence>
<dbReference type="Gene3D" id="1.20.120.520">
    <property type="entry name" value="nmb1532 protein domain like"/>
    <property type="match status" value="1"/>
</dbReference>
<name>A0A7Y4IJX3_MYXXA</name>
<reference evidence="2 3" key="1">
    <citation type="submission" date="2020-05" db="EMBL/GenBank/DDBJ databases">
        <authorList>
            <person name="Whitworth D."/>
        </authorList>
    </citation>
    <scope>NUCLEOTIDE SEQUENCE [LARGE SCALE GENOMIC DNA]</scope>
    <source>
        <strain evidence="2 3">AM005</strain>
    </source>
</reference>
<dbReference type="Pfam" id="PF01814">
    <property type="entry name" value="Hemerythrin"/>
    <property type="match status" value="1"/>
</dbReference>
<dbReference type="InterPro" id="IPR012312">
    <property type="entry name" value="Hemerythrin-like"/>
</dbReference>
<evidence type="ECO:0000313" key="3">
    <source>
        <dbReference type="Proteomes" id="UP000533080"/>
    </source>
</evidence>
<proteinExistence type="predicted"/>
<organism evidence="2 3">
    <name type="scientific">Myxococcus xanthus</name>
    <dbReference type="NCBI Taxonomy" id="34"/>
    <lineage>
        <taxon>Bacteria</taxon>
        <taxon>Pseudomonadati</taxon>
        <taxon>Myxococcota</taxon>
        <taxon>Myxococcia</taxon>
        <taxon>Myxococcales</taxon>
        <taxon>Cystobacterineae</taxon>
        <taxon>Myxococcaceae</taxon>
        <taxon>Myxococcus</taxon>
    </lineage>
</organism>
<dbReference type="Proteomes" id="UP000533080">
    <property type="component" value="Unassembled WGS sequence"/>
</dbReference>
<dbReference type="EMBL" id="JABFNT010000060">
    <property type="protein sequence ID" value="NOJ80529.1"/>
    <property type="molecule type" value="Genomic_DNA"/>
</dbReference>
<dbReference type="AlphaFoldDB" id="A0A7Y4IJX3"/>
<comment type="caution">
    <text evidence="2">The sequence shown here is derived from an EMBL/GenBank/DDBJ whole genome shotgun (WGS) entry which is preliminary data.</text>
</comment>